<gene>
    <name evidence="3" type="ORF">AT268_12990</name>
</gene>
<evidence type="ECO:0000313" key="4">
    <source>
        <dbReference type="Proteomes" id="UP000075476"/>
    </source>
</evidence>
<sequence length="126" mass="14053">MKNKFTRMIMLMVVMAVSVTALAACGDNRDPKEVATAYFEDAKEGNAKDFGELFTPEAKKIVGFIGGNAELMKSINEDLKSYKIRKVEEKNEIATVTVDAVYKDNPKKVIVIELEKTDDGWKISKS</sequence>
<dbReference type="Gene3D" id="3.10.450.50">
    <property type="match status" value="1"/>
</dbReference>
<evidence type="ECO:0000259" key="2">
    <source>
        <dbReference type="Pfam" id="PF12870"/>
    </source>
</evidence>
<evidence type="ECO:0000313" key="3">
    <source>
        <dbReference type="EMBL" id="KXY27355.1"/>
    </source>
</evidence>
<reference evidence="3 4" key="1">
    <citation type="submission" date="2015-12" db="EMBL/GenBank/DDBJ databases">
        <title>Bacillus cereus Group isolate.</title>
        <authorList>
            <person name="Kovac J."/>
        </authorList>
    </citation>
    <scope>NUCLEOTIDE SEQUENCE [LARGE SCALE GENOMIC DNA]</scope>
    <source>
        <strain evidence="3 4">FSL K6-0073</strain>
    </source>
</reference>
<dbReference type="RefSeq" id="WP_061664483.1">
    <property type="nucleotide sequence ID" value="NZ_JBNTNR010000005.1"/>
</dbReference>
<accession>A0A9X0MA61</accession>
<dbReference type="EMBL" id="LOMO01000266">
    <property type="protein sequence ID" value="KXY27355.1"/>
    <property type="molecule type" value="Genomic_DNA"/>
</dbReference>
<feature type="domain" description="DUF4878" evidence="2">
    <location>
        <begin position="24"/>
        <end position="123"/>
    </location>
</feature>
<dbReference type="AlphaFoldDB" id="A0A9X0MA61"/>
<dbReference type="Proteomes" id="UP000075476">
    <property type="component" value="Unassembled WGS sequence"/>
</dbReference>
<evidence type="ECO:0000256" key="1">
    <source>
        <dbReference type="SAM" id="SignalP"/>
    </source>
</evidence>
<dbReference type="InterPro" id="IPR032710">
    <property type="entry name" value="NTF2-like_dom_sf"/>
</dbReference>
<dbReference type="InterPro" id="IPR024267">
    <property type="entry name" value="DUF4878"/>
</dbReference>
<comment type="caution">
    <text evidence="3">The sequence shown here is derived from an EMBL/GenBank/DDBJ whole genome shotgun (WGS) entry which is preliminary data.</text>
</comment>
<dbReference type="Pfam" id="PF12870">
    <property type="entry name" value="DUF4878"/>
    <property type="match status" value="1"/>
</dbReference>
<feature type="chain" id="PRO_5040734694" evidence="1">
    <location>
        <begin position="24"/>
        <end position="126"/>
    </location>
</feature>
<name>A0A9X0MA61_BACCE</name>
<protein>
    <submittedName>
        <fullName evidence="3">Lumazine-binding protein</fullName>
    </submittedName>
</protein>
<organism evidence="3 4">
    <name type="scientific">Bacillus cereus</name>
    <dbReference type="NCBI Taxonomy" id="1396"/>
    <lineage>
        <taxon>Bacteria</taxon>
        <taxon>Bacillati</taxon>
        <taxon>Bacillota</taxon>
        <taxon>Bacilli</taxon>
        <taxon>Bacillales</taxon>
        <taxon>Bacillaceae</taxon>
        <taxon>Bacillus</taxon>
        <taxon>Bacillus cereus group</taxon>
    </lineage>
</organism>
<dbReference type="PROSITE" id="PS51257">
    <property type="entry name" value="PROKAR_LIPOPROTEIN"/>
    <property type="match status" value="1"/>
</dbReference>
<feature type="signal peptide" evidence="1">
    <location>
        <begin position="1"/>
        <end position="23"/>
    </location>
</feature>
<proteinExistence type="predicted"/>
<dbReference type="SUPFAM" id="SSF54427">
    <property type="entry name" value="NTF2-like"/>
    <property type="match status" value="1"/>
</dbReference>
<keyword evidence="1" id="KW-0732">Signal</keyword>